<feature type="transmembrane region" description="Helical" evidence="1">
    <location>
        <begin position="128"/>
        <end position="153"/>
    </location>
</feature>
<feature type="transmembrane region" description="Helical" evidence="1">
    <location>
        <begin position="192"/>
        <end position="216"/>
    </location>
</feature>
<dbReference type="AlphaFoldDB" id="A0A3B0MGB5"/>
<keyword evidence="1" id="KW-0812">Transmembrane</keyword>
<feature type="transmembrane region" description="Helical" evidence="1">
    <location>
        <begin position="26"/>
        <end position="46"/>
    </location>
</feature>
<sequence>MAAAADPYQCRSCSDQAGPGKDECKLLMAAYILAGLAMMLNIRLSYSSAPYALIRFRLPENLFSVFVRRMASALELWCLPSMLLGNIMELSLKGYYKGQNYEQDWTNNGNLKTSGTSGNVTTPRHWKLGLIIVPSIICQWLNFLTYVILLFVYLAGGDHGRVTTFYWTIAISGVVFGINMVLVYAADWNYTPVYIVGENSFPIVTSFMHYLTTLIFGNRRKWDSDYLIVMIDIGVAIIISLVAAMVWTLAYGIYRNTKKKGAGSETVPYGHIFTEGFDTSKVHIEIISPTLMVIVGMGLVYAIYPGIAPGMIVPFYLIDKIEMVLLIATFFPPVIVALLNRGQFGDGTKEYSPKTTYQPHKDGGPDPGMGGWRAYKKHVNQDASTHNYNCNTSKENESNNLIDNRFWHAFDIILVVKISLAVIFIYSLHYRDSALSRGIINQPKMSTFLSIVFYMCHEILLALGFPGVIGNNGGTYVVLPAQYIGAIFMIFLAFYSEGYIIEYKNHDPARWLTEGMTHLYGYHQLNPNFLL</sequence>
<evidence type="ECO:0000313" key="2">
    <source>
        <dbReference type="EMBL" id="SVP89036.1"/>
    </source>
</evidence>
<evidence type="ECO:0000256" key="1">
    <source>
        <dbReference type="SAM" id="Phobius"/>
    </source>
</evidence>
<feature type="transmembrane region" description="Helical" evidence="1">
    <location>
        <begin position="286"/>
        <end position="304"/>
    </location>
</feature>
<dbReference type="VEuPathDB" id="PiroplasmaDB:TA06955"/>
<feature type="transmembrane region" description="Helical" evidence="1">
    <location>
        <begin position="475"/>
        <end position="495"/>
    </location>
</feature>
<name>A0A3B0MGB5_THEAN</name>
<feature type="transmembrane region" description="Helical" evidence="1">
    <location>
        <begin position="448"/>
        <end position="469"/>
    </location>
</feature>
<reference evidence="2" key="1">
    <citation type="submission" date="2018-07" db="EMBL/GenBank/DDBJ databases">
        <authorList>
            <person name="Quirk P.G."/>
            <person name="Krulwich T.A."/>
        </authorList>
    </citation>
    <scope>NUCLEOTIDE SEQUENCE</scope>
    <source>
        <strain evidence="2">Anand</strain>
    </source>
</reference>
<accession>A0A3B0MGB5</accession>
<dbReference type="EMBL" id="UIVT01000001">
    <property type="protein sequence ID" value="SVP89036.1"/>
    <property type="molecule type" value="Genomic_DNA"/>
</dbReference>
<gene>
    <name evidence="2" type="ORF">TAT_000088900</name>
    <name evidence="3" type="ORF">TAV_000088300</name>
</gene>
<protein>
    <submittedName>
        <fullName evidence="2">Theileria-specific sub-telomeric protein, putative</fullName>
    </submittedName>
</protein>
<feature type="transmembrane region" description="Helical" evidence="1">
    <location>
        <begin position="165"/>
        <end position="186"/>
    </location>
</feature>
<feature type="transmembrane region" description="Helical" evidence="1">
    <location>
        <begin position="406"/>
        <end position="428"/>
    </location>
</feature>
<feature type="transmembrane region" description="Helical" evidence="1">
    <location>
        <begin position="228"/>
        <end position="254"/>
    </location>
</feature>
<keyword evidence="1" id="KW-1133">Transmembrane helix</keyword>
<keyword evidence="1" id="KW-0472">Membrane</keyword>
<evidence type="ECO:0000313" key="3">
    <source>
        <dbReference type="EMBL" id="SVP90178.1"/>
    </source>
</evidence>
<dbReference type="EMBL" id="UIVS01000001">
    <property type="protein sequence ID" value="SVP90178.1"/>
    <property type="molecule type" value="Genomic_DNA"/>
</dbReference>
<organism evidence="2">
    <name type="scientific">Theileria annulata</name>
    <dbReference type="NCBI Taxonomy" id="5874"/>
    <lineage>
        <taxon>Eukaryota</taxon>
        <taxon>Sar</taxon>
        <taxon>Alveolata</taxon>
        <taxon>Apicomplexa</taxon>
        <taxon>Aconoidasida</taxon>
        <taxon>Piroplasmida</taxon>
        <taxon>Theileriidae</taxon>
        <taxon>Theileria</taxon>
    </lineage>
</organism>
<proteinExistence type="predicted"/>